<dbReference type="EMBL" id="BAOP01000007">
    <property type="protein sequence ID" value="GAC79047.1"/>
    <property type="molecule type" value="Genomic_DNA"/>
</dbReference>
<comment type="caution">
    <text evidence="2">The sequence shown here is derived from an EMBL/GenBank/DDBJ whole genome shotgun (WGS) entry which is preliminary data.</text>
</comment>
<proteinExistence type="predicted"/>
<dbReference type="STRING" id="410332.SAMN04488550_3891"/>
<feature type="chain" id="PRO_5038454046" evidence="1">
    <location>
        <begin position="21"/>
        <end position="128"/>
    </location>
</feature>
<accession>M3UUD9</accession>
<keyword evidence="1" id="KW-0732">Signal</keyword>
<dbReference type="Proteomes" id="UP000035009">
    <property type="component" value="Unassembled WGS sequence"/>
</dbReference>
<gene>
    <name evidence="2" type="ORF">GM1_007_00060</name>
</gene>
<protein>
    <submittedName>
        <fullName evidence="2">Uncharacterized protein</fullName>
    </submittedName>
</protein>
<sequence length="128" mass="13686">MRNRTRVVAGTIVAAGLAGASLTAVGDAAADGFPGGPYCRGPAKVMAESALSQVVICPVQGPTGWGYSGKAKTTGNWIDVNGATQDQFGRFHAYNNGYTYHVHREYLHITAPDGTTVSYEPWTYYVQR</sequence>
<organism evidence="2 3">
    <name type="scientific">Gordonia malaquae NBRC 108250</name>
    <dbReference type="NCBI Taxonomy" id="1223542"/>
    <lineage>
        <taxon>Bacteria</taxon>
        <taxon>Bacillati</taxon>
        <taxon>Actinomycetota</taxon>
        <taxon>Actinomycetes</taxon>
        <taxon>Mycobacteriales</taxon>
        <taxon>Gordoniaceae</taxon>
        <taxon>Gordonia</taxon>
    </lineage>
</organism>
<evidence type="ECO:0000313" key="2">
    <source>
        <dbReference type="EMBL" id="GAC79047.1"/>
    </source>
</evidence>
<evidence type="ECO:0000313" key="3">
    <source>
        <dbReference type="Proteomes" id="UP000035009"/>
    </source>
</evidence>
<name>M3UUD9_GORML</name>
<dbReference type="eggNOG" id="ENOG5031VX0">
    <property type="taxonomic scope" value="Bacteria"/>
</dbReference>
<reference evidence="2 3" key="1">
    <citation type="submission" date="2013-02" db="EMBL/GenBank/DDBJ databases">
        <title>Whole genome shotgun sequence of Gordonia malaquae NBRC 108250.</title>
        <authorList>
            <person name="Yoshida I."/>
            <person name="Hosoyama A."/>
            <person name="Tsuchikane K."/>
            <person name="Ando Y."/>
            <person name="Baba S."/>
            <person name="Ohji S."/>
            <person name="Hamada M."/>
            <person name="Tamura T."/>
            <person name="Yamazoe A."/>
            <person name="Yamazaki S."/>
            <person name="Fujita N."/>
        </authorList>
    </citation>
    <scope>NUCLEOTIDE SEQUENCE [LARGE SCALE GENOMIC DNA]</scope>
    <source>
        <strain evidence="2 3">NBRC 108250</strain>
    </source>
</reference>
<keyword evidence="3" id="KW-1185">Reference proteome</keyword>
<dbReference type="OrthoDB" id="4376941at2"/>
<dbReference type="RefSeq" id="WP_008377325.1">
    <property type="nucleotide sequence ID" value="NZ_BAOP01000007.1"/>
</dbReference>
<dbReference type="AlphaFoldDB" id="M3UUD9"/>
<feature type="signal peptide" evidence="1">
    <location>
        <begin position="1"/>
        <end position="20"/>
    </location>
</feature>
<evidence type="ECO:0000256" key="1">
    <source>
        <dbReference type="SAM" id="SignalP"/>
    </source>
</evidence>